<gene>
    <name evidence="3" type="ORF">PR048_033342</name>
</gene>
<accession>A0ABQ9G017</accession>
<keyword evidence="2" id="KW-1133">Transmembrane helix</keyword>
<feature type="region of interest" description="Disordered" evidence="1">
    <location>
        <begin position="702"/>
        <end position="744"/>
    </location>
</feature>
<evidence type="ECO:0000256" key="1">
    <source>
        <dbReference type="SAM" id="MobiDB-lite"/>
    </source>
</evidence>
<evidence type="ECO:0000313" key="3">
    <source>
        <dbReference type="EMBL" id="KAJ8865820.1"/>
    </source>
</evidence>
<feature type="region of interest" description="Disordered" evidence="1">
    <location>
        <begin position="387"/>
        <end position="410"/>
    </location>
</feature>
<proteinExistence type="predicted"/>
<dbReference type="Proteomes" id="UP001159363">
    <property type="component" value="Chromosome 16"/>
</dbReference>
<reference evidence="3 4" key="1">
    <citation type="submission" date="2023-02" db="EMBL/GenBank/DDBJ databases">
        <title>LHISI_Scaffold_Assembly.</title>
        <authorList>
            <person name="Stuart O.P."/>
            <person name="Cleave R."/>
            <person name="Magrath M.J.L."/>
            <person name="Mikheyev A.S."/>
        </authorList>
    </citation>
    <scope>NUCLEOTIDE SEQUENCE [LARGE SCALE GENOMIC DNA]</scope>
    <source>
        <strain evidence="3">Daus_M_001</strain>
        <tissue evidence="3">Leg muscle</tissue>
    </source>
</reference>
<evidence type="ECO:0000256" key="2">
    <source>
        <dbReference type="SAM" id="Phobius"/>
    </source>
</evidence>
<feature type="compositionally biased region" description="Basic and acidic residues" evidence="1">
    <location>
        <begin position="940"/>
        <end position="956"/>
    </location>
</feature>
<keyword evidence="4" id="KW-1185">Reference proteome</keyword>
<feature type="transmembrane region" description="Helical" evidence="2">
    <location>
        <begin position="250"/>
        <end position="270"/>
    </location>
</feature>
<name>A0ABQ9G017_9NEOP</name>
<organism evidence="3 4">
    <name type="scientific">Dryococelus australis</name>
    <dbReference type="NCBI Taxonomy" id="614101"/>
    <lineage>
        <taxon>Eukaryota</taxon>
        <taxon>Metazoa</taxon>
        <taxon>Ecdysozoa</taxon>
        <taxon>Arthropoda</taxon>
        <taxon>Hexapoda</taxon>
        <taxon>Insecta</taxon>
        <taxon>Pterygota</taxon>
        <taxon>Neoptera</taxon>
        <taxon>Polyneoptera</taxon>
        <taxon>Phasmatodea</taxon>
        <taxon>Verophasmatodea</taxon>
        <taxon>Anareolatae</taxon>
        <taxon>Phasmatidae</taxon>
        <taxon>Eurycanthinae</taxon>
        <taxon>Dryococelus</taxon>
    </lineage>
</organism>
<sequence>MLILHEAKEDTACIQADLKQGFQKCSFYSEQPIGPTKGHTIPLISVRLPAFHHGELGLISGRVTPGYSISVLFPEIRTAKLLRHVRDALSKGRKPFRRSYSWLWADKKCVLHAAGQKCVLLVAGQKCVLHAAGHKCVLHAAGQKCILHAAGHKCVLHAAEHKCTSRCWTQVYFTLLGTSVYLTLLGTSVYFPAGHKCVLHAAGHKCVLHAAGHKCVLHAAGHKCILHAAGHKCVLHAAEHKCTSRCWAQVYFTLLGTSVYLTLLGTSVYFTLLGTSVYLTLLGTSVYLMLLGTSVYFTQLDRSVYLTLLVRRDTCFVRAGVFSRQSNWLGRERGKRMCPWLQESCAENNDGPGWNCSLFVPHAEGNLTCSSPFTGWELVYGTTPECKDGGNGITPRKPSDERHRPTRSPRAKIRELPRRDSDSAHLVAVNLNTDSRNNAKCPVEHLWVHLDVRIRKSGSLEACTTCTNRGPQQFDGLCGVNAWKVGHRWRSAVCWVEANPVEGMKRGRGVVVMVPRPTTAVGAAVAERLDCSPPSKTNRIQSPAGSLRFSHVGIVPDDAAGRWAFSGISRFPRPCIPVMPHSHLIPLSSVLKTLMLRAAKQNNTDTQNISKVGPSSVCTQETNRVRFKQGIKSESNKKTQQRRFIDGKTARQFSALRVEAMRELMRMASDPTLLGLTRRRGACLGREEARVGWSSAEPLGGVDGGGVDIRPRQGKRRSRARGNCSSGGGVGIDPPTPPLTPLTETRWSVIRGAQPPDPWRRRGRRRKVALAQFTCQALHWPRAKSIIIIFFFKSGVRTEYTPRIRKFIDEPPVIDTPVEAFFEHQIHHIFRLVEPLDKQVQPDSTKRLIFGRPVYIGECTERRNVFQACAPLQNVLRISSGLGISAFDYAGVRGASEKWEVTMNGVYICGSYLRRGPVDEGPAVLPLDVDLSYRSARRMVEPRRDLESNQEPREEGPVINQASQHVGPGGKKAMEHGNIFHTAMCKRGLPPQLELYTPLVIDDLSSKYIAIASDSVGGGQTPHRHLPYITNKLMRYPLHHDYSVKTLVNIIALKDCFFRPSFHLAVETMLKRCARLWIFMIGTVHNKESVTRAFITFVARNLIRSRFMYLSHLRMVNVDIKEHAFPGCGKHARHGYCARRNVERLQHLD</sequence>
<feature type="transmembrane region" description="Helical" evidence="2">
    <location>
        <begin position="277"/>
        <end position="297"/>
    </location>
</feature>
<protein>
    <submittedName>
        <fullName evidence="3">Uncharacterized protein</fullName>
    </submittedName>
</protein>
<keyword evidence="2" id="KW-0812">Transmembrane</keyword>
<comment type="caution">
    <text evidence="3">The sequence shown here is derived from an EMBL/GenBank/DDBJ whole genome shotgun (WGS) entry which is preliminary data.</text>
</comment>
<feature type="region of interest" description="Disordered" evidence="1">
    <location>
        <begin position="940"/>
        <end position="971"/>
    </location>
</feature>
<dbReference type="EMBL" id="JARBHB010000017">
    <property type="protein sequence ID" value="KAJ8865820.1"/>
    <property type="molecule type" value="Genomic_DNA"/>
</dbReference>
<keyword evidence="2" id="KW-0472">Membrane</keyword>
<evidence type="ECO:0000313" key="4">
    <source>
        <dbReference type="Proteomes" id="UP001159363"/>
    </source>
</evidence>